<sequence length="419" mass="46747">MSNANKILLNARVRRLDGTITYINKVNANGYSTDAKGPQIPVKRIVLAGKTLKEIEAPFERGEYIIVQGIAVKLNKRQQRELADKTLDEKALRPDFGRLAFIDRDDGKATDGKKVKPKAAKKEGGLKATRKQNGDTRTKKERKAEAAAAAESLDTIKSTPVDRKGELIATIDATIEDATSKERRKLLSESFDMDWKDIKKHGGKGVVKHLGRKAAQSAVSKMRATVTQDAFIKQMPAELKRLIQDRRLVLNKRQIEAVLSALGLDVKFYNIAMQTLLGNLSLAVDDTLADDKADKKVKKLKKHKASKPQYLSEKDQQRRMKKMKVKLLAPTEKGMKKAKAKLKQAKVTLADKLGISPKEIKRGLIAYRPNGVDYMFVASDARGPIFIDKDGDPCVYTYENLESTFDFRLTQPSELDATV</sequence>
<feature type="compositionally biased region" description="Basic and acidic residues" evidence="1">
    <location>
        <begin position="107"/>
        <end position="125"/>
    </location>
</feature>
<name>A0AAE8C235_9CAUD</name>
<evidence type="ECO:0000313" key="2">
    <source>
        <dbReference type="EMBL" id="QZE60235.1"/>
    </source>
</evidence>
<dbReference type="Proteomes" id="UP000827806">
    <property type="component" value="Segment"/>
</dbReference>
<evidence type="ECO:0000313" key="3">
    <source>
        <dbReference type="Proteomes" id="UP000827806"/>
    </source>
</evidence>
<evidence type="ECO:0000256" key="1">
    <source>
        <dbReference type="SAM" id="MobiDB-lite"/>
    </source>
</evidence>
<feature type="compositionally biased region" description="Basic and acidic residues" evidence="1">
    <location>
        <begin position="132"/>
        <end position="141"/>
    </location>
</feature>
<gene>
    <name evidence="2" type="ORF">pEaSNUABM35_00318</name>
</gene>
<keyword evidence="3" id="KW-1185">Reference proteome</keyword>
<dbReference type="EMBL" id="MZ443788">
    <property type="protein sequence ID" value="QZE60235.1"/>
    <property type="molecule type" value="Genomic_DNA"/>
</dbReference>
<protein>
    <submittedName>
        <fullName evidence="2">Uncharacterized protein</fullName>
    </submittedName>
</protein>
<reference evidence="2 3" key="1">
    <citation type="submission" date="2021-06" db="EMBL/GenBank/DDBJ databases">
        <title>Complete genome sequence of Erwinia phage pEa_SNUABM_35.</title>
        <authorList>
            <person name="Kim S.G."/>
            <person name="Park S.C."/>
        </authorList>
    </citation>
    <scope>NUCLEOTIDE SEQUENCE [LARGE SCALE GENOMIC DNA]</scope>
</reference>
<feature type="region of interest" description="Disordered" evidence="1">
    <location>
        <begin position="107"/>
        <end position="141"/>
    </location>
</feature>
<organism evidence="2 3">
    <name type="scientific">Erwinia phage pEa_SNUABM_35</name>
    <dbReference type="NCBI Taxonomy" id="2869557"/>
    <lineage>
        <taxon>Viruses</taxon>
        <taxon>Duplodnaviria</taxon>
        <taxon>Heunggongvirae</taxon>
        <taxon>Uroviricota</taxon>
        <taxon>Caudoviricetes</taxon>
        <taxon>Alexandravirus</taxon>
        <taxon>Alexandravirus SNUABM35</taxon>
    </lineage>
</organism>
<accession>A0AAE8C235</accession>
<proteinExistence type="predicted"/>